<keyword evidence="2" id="KW-1185">Reference proteome</keyword>
<protein>
    <submittedName>
        <fullName evidence="1">Uncharacterized protein</fullName>
    </submittedName>
</protein>
<accession>A0A1V6N5I4</accession>
<sequence length="134" mass="15073">MGLPSQLTELRQQLAEVSQSMGERGRQYDERLNTLQEALRLLSQDVTFLLNAVHASSSQTKGRKIEWFGEHPREGLGLLWALSVILSRQGYVQRASDGFAILRSAGDQYLLKLYAYRGKLGQTPIELPWAILAT</sequence>
<reference evidence="2" key="1">
    <citation type="journal article" date="2017" name="Nat. Microbiol.">
        <title>Global analysis of biosynthetic gene clusters reveals vast potential of secondary metabolite production in Penicillium species.</title>
        <authorList>
            <person name="Nielsen J.C."/>
            <person name="Grijseels S."/>
            <person name="Prigent S."/>
            <person name="Ji B."/>
            <person name="Dainat J."/>
            <person name="Nielsen K.F."/>
            <person name="Frisvad J.C."/>
            <person name="Workman M."/>
            <person name="Nielsen J."/>
        </authorList>
    </citation>
    <scope>NUCLEOTIDE SEQUENCE [LARGE SCALE GENOMIC DNA]</scope>
    <source>
        <strain evidence="2">IBT 4502</strain>
    </source>
</reference>
<dbReference type="Proteomes" id="UP000191408">
    <property type="component" value="Unassembled WGS sequence"/>
</dbReference>
<name>A0A1V6N5I4_PENPO</name>
<evidence type="ECO:0000313" key="1">
    <source>
        <dbReference type="EMBL" id="OQD59980.1"/>
    </source>
</evidence>
<organism evidence="1 2">
    <name type="scientific">Penicillium polonicum</name>
    <dbReference type="NCBI Taxonomy" id="60169"/>
    <lineage>
        <taxon>Eukaryota</taxon>
        <taxon>Fungi</taxon>
        <taxon>Dikarya</taxon>
        <taxon>Ascomycota</taxon>
        <taxon>Pezizomycotina</taxon>
        <taxon>Eurotiomycetes</taxon>
        <taxon>Eurotiomycetidae</taxon>
        <taxon>Eurotiales</taxon>
        <taxon>Aspergillaceae</taxon>
        <taxon>Penicillium</taxon>
    </lineage>
</organism>
<gene>
    <name evidence="1" type="ORF">PENPOL_c035G03157</name>
</gene>
<proteinExistence type="predicted"/>
<dbReference type="EMBL" id="MDYM01000035">
    <property type="protein sequence ID" value="OQD59980.1"/>
    <property type="molecule type" value="Genomic_DNA"/>
</dbReference>
<comment type="caution">
    <text evidence="1">The sequence shown here is derived from an EMBL/GenBank/DDBJ whole genome shotgun (WGS) entry which is preliminary data.</text>
</comment>
<dbReference type="AlphaFoldDB" id="A0A1V6N5I4"/>
<evidence type="ECO:0000313" key="2">
    <source>
        <dbReference type="Proteomes" id="UP000191408"/>
    </source>
</evidence>